<evidence type="ECO:0000313" key="3">
    <source>
        <dbReference type="Proteomes" id="UP001629392"/>
    </source>
</evidence>
<keyword evidence="3" id="KW-1185">Reference proteome</keyword>
<accession>A0ABW9ER36</accession>
<evidence type="ECO:0000313" key="2">
    <source>
        <dbReference type="EMBL" id="MFM0721547.1"/>
    </source>
</evidence>
<proteinExistence type="predicted"/>
<sequence length="242" mass="27136">MAPSSSRPPKKISPVVREAITGAGAEATMSTAGFRQLISVRKVRDRLGGGDPVELSRQIDAIESEFTEGKGVLRVSVPGLEVAITKVVSNAPATGQTTEVSRPRAEPGCSMVQADVTTMALMKSQLTELRQRIAARDFELSSIVSRFARLDERRIALEAKLEDCEKRLADAISEQQAIRWTCERELREERFRHLMELTEQSIHFLRELNDTVEFYGRLDSRRSLERRTAAEADNLHNGEREK</sequence>
<evidence type="ECO:0008006" key="4">
    <source>
        <dbReference type="Google" id="ProtNLM"/>
    </source>
</evidence>
<protein>
    <recommendedName>
        <fullName evidence="4">KfrA N-terminal DNA-binding domain-containing protein</fullName>
    </recommendedName>
</protein>
<organism evidence="2 3">
    <name type="scientific">Paraburkholderia strydomiana</name>
    <dbReference type="NCBI Taxonomy" id="1245417"/>
    <lineage>
        <taxon>Bacteria</taxon>
        <taxon>Pseudomonadati</taxon>
        <taxon>Pseudomonadota</taxon>
        <taxon>Betaproteobacteria</taxon>
        <taxon>Burkholderiales</taxon>
        <taxon>Burkholderiaceae</taxon>
        <taxon>Paraburkholderia</taxon>
    </lineage>
</organism>
<dbReference type="EMBL" id="JAQQCL010000047">
    <property type="protein sequence ID" value="MFM0721547.1"/>
    <property type="molecule type" value="Genomic_DNA"/>
</dbReference>
<name>A0ABW9ER36_9BURK</name>
<feature type="coiled-coil region" evidence="1">
    <location>
        <begin position="147"/>
        <end position="174"/>
    </location>
</feature>
<keyword evidence="1" id="KW-0175">Coiled coil</keyword>
<gene>
    <name evidence="2" type="ORF">PQQ73_35210</name>
</gene>
<dbReference type="RefSeq" id="WP_006052684.1">
    <property type="nucleotide sequence ID" value="NZ_JAQQCL010000047.1"/>
</dbReference>
<dbReference type="Proteomes" id="UP001629392">
    <property type="component" value="Unassembled WGS sequence"/>
</dbReference>
<comment type="caution">
    <text evidence="2">The sequence shown here is derived from an EMBL/GenBank/DDBJ whole genome shotgun (WGS) entry which is preliminary data.</text>
</comment>
<evidence type="ECO:0000256" key="1">
    <source>
        <dbReference type="SAM" id="Coils"/>
    </source>
</evidence>
<reference evidence="2 3" key="1">
    <citation type="journal article" date="2024" name="Chem. Sci.">
        <title>Discovery of megapolipeptins by genome mining of a Burkholderiales bacteria collection.</title>
        <authorList>
            <person name="Paulo B.S."/>
            <person name="Recchia M.J.J."/>
            <person name="Lee S."/>
            <person name="Fergusson C.H."/>
            <person name="Romanowski S.B."/>
            <person name="Hernandez A."/>
            <person name="Krull N."/>
            <person name="Liu D.Y."/>
            <person name="Cavanagh H."/>
            <person name="Bos A."/>
            <person name="Gray C.A."/>
            <person name="Murphy B.T."/>
            <person name="Linington R.G."/>
            <person name="Eustaquio A.S."/>
        </authorList>
    </citation>
    <scope>NUCLEOTIDE SEQUENCE [LARGE SCALE GENOMIC DNA]</scope>
    <source>
        <strain evidence="2 3">RL17-350-BIC-E</strain>
    </source>
</reference>